<dbReference type="SUPFAM" id="SSF50969">
    <property type="entry name" value="YVTN repeat-like/Quinoprotein amine dehydrogenase"/>
    <property type="match status" value="1"/>
</dbReference>
<comment type="caution">
    <text evidence="5">The sequence shown here is derived from an EMBL/GenBank/DDBJ whole genome shotgun (WGS) entry which is preliminary data.</text>
</comment>
<dbReference type="SMART" id="SM00320">
    <property type="entry name" value="WD40"/>
    <property type="match status" value="10"/>
</dbReference>
<dbReference type="PROSITE" id="PS00678">
    <property type="entry name" value="WD_REPEATS_1"/>
    <property type="match status" value="2"/>
</dbReference>
<organism evidence="5 6">
    <name type="scientific">Acrocarpospora corrugata</name>
    <dbReference type="NCBI Taxonomy" id="35763"/>
    <lineage>
        <taxon>Bacteria</taxon>
        <taxon>Bacillati</taxon>
        <taxon>Actinomycetota</taxon>
        <taxon>Actinomycetes</taxon>
        <taxon>Streptosporangiales</taxon>
        <taxon>Streptosporangiaceae</taxon>
        <taxon>Acrocarpospora</taxon>
    </lineage>
</organism>
<sequence>MEDLRERMREGVRGWVRFAAHHGQLGVDGTRLFAHKVRDAAPIALLAGFSAGAFVPLLQASTGAVSELVGGLGTNVLSDMIVRGADTLRARNGGAVPDALQTQRELSALLEEALSAGDEHAESLRAEIATVLREIDASGTALREAVRIEGRQLGSQIAAVFVELRDTFGEFAFLLGGLEQSIVEIQRGLRNQELEHRADRAEIRRQTADLGHIRAELAVIRRQTAPDSSGPASDLPGADVCPYRGLLPFGVEHAEVFYGREQTTFDLVAMLGERLGGVGMLLVSGASGVGKSSLLRAGLLPALADGALGLPGSEQWPRVVMTPTSAPLGELAVHLAGLLGTDAVSLRRALVDAPDQAHVLFRQAAQAHADDADDAPRLVLVVDQFEEVFTLAADRADRKDTAEAFVTLLRAVAETPCGPKGQPAALVVIGVRGDFWDRCAALPDLIDVMRDGVFILSPLLEFELRRAISGPAERAGLTLADGLIDTILSDLRSNDTIAWDRPTGLGVLPLVSQAMLTTWEWREGRRLTIRGYGKGGGVALAVQSSAEEAYAKLTDRQRETAREVFHHLTTVSADGQPSGRRVPREELQGEDHMEDVLSAFAERRIVVLRESTVEVAHDILFLAWPRLREWLHDDQNDRVVYSRLVTDAEAWAKGDRDPSFLYRGARLVAVEQARPRWERYPPLSAGATEFLSAARRAGNRSARWRGLVAGALVVLAIAAVGTALVARSDSRDALSRELATKAEVVRSADITVARLLATAAWDISPTDEARRSMLSTLLTPDGGTIGGGSPSFTAATQSSDGKIIALADAPDHSIQLYDAITRKPLGSPLKGHAGLVTGLVFNHAGDLLASSSYDGTLRLWRLSGAQATFFGSVGKRNPPDISGYDEKIAFSRDGKIMAVGDSRQGAVWLWDIRKGRALGDPIWSGKPVDICDLDFSPDGKTLAVGERQAEALYVRLWDVTARRYIGAPIAKHNGPGCPQAFSPDGRTIAIGLGDGDGGIRLVDVDTRKQIREVKTDNSMGLNDLVFTPDGTGVIATGSQSTGLWSVPDLRPISEPLSAAGALSLGPDGHTLLLSAYSGLRILNLNIAREVAPQTPAEDEVIDLAFSPDGRTLATQGADDMVRFWDTQKRETLGRPLKVAANNPMKSECYEDGMAFSSEGDLLATTDGRGATIWEVETRRRVMSPFKEHQGSVDGVDFSPDGAMLAVGNDDNSVRLWDVASGRRVGKRLIGHTDGITKVVYGPNDGAVLATGSDDGTARLWDAASRQEVVPPLTGHNESVTELAFSPDGAILATASLADRTIRLWDTSTGDQIGDPLTGHTEGVCEVAFSPNGRTLASTGLDGTTRLWDVDTRSAVGDPFTGHTGGVYAVAFNPDGTTMVTGGNDKTIKWWGVALPEDPFTSACLFAGRSLTPEEWRQYIPGETYRDICPQ</sequence>
<dbReference type="RefSeq" id="WP_155342137.1">
    <property type="nucleotide sequence ID" value="NZ_BAAABN010000087.1"/>
</dbReference>
<dbReference type="InterPro" id="IPR015943">
    <property type="entry name" value="WD40/YVTN_repeat-like_dom_sf"/>
</dbReference>
<feature type="domain" description="Novel STAND NTPase 1" evidence="4">
    <location>
        <begin position="242"/>
        <end position="658"/>
    </location>
</feature>
<feature type="repeat" description="WD" evidence="3">
    <location>
        <begin position="1272"/>
        <end position="1314"/>
    </location>
</feature>
<keyword evidence="2" id="KW-0677">Repeat</keyword>
<keyword evidence="1 3" id="KW-0853">WD repeat</keyword>
<dbReference type="Gene3D" id="2.130.10.10">
    <property type="entry name" value="YVTN repeat-like/Quinoprotein amine dehydrogenase"/>
    <property type="match status" value="6"/>
</dbReference>
<dbReference type="OrthoDB" id="414967at2"/>
<dbReference type="SUPFAM" id="SSF52540">
    <property type="entry name" value="P-loop containing nucleoside triphosphate hydrolases"/>
    <property type="match status" value="1"/>
</dbReference>
<dbReference type="PROSITE" id="PS50082">
    <property type="entry name" value="WD_REPEATS_2"/>
    <property type="match status" value="7"/>
</dbReference>
<feature type="repeat" description="WD" evidence="3">
    <location>
        <begin position="1185"/>
        <end position="1226"/>
    </location>
</feature>
<dbReference type="InterPro" id="IPR011044">
    <property type="entry name" value="Quino_amine_DH_bsu"/>
</dbReference>
<dbReference type="InterPro" id="IPR036322">
    <property type="entry name" value="WD40_repeat_dom_sf"/>
</dbReference>
<feature type="repeat" description="WD" evidence="3">
    <location>
        <begin position="1359"/>
        <end position="1390"/>
    </location>
</feature>
<feature type="repeat" description="WD" evidence="3">
    <location>
        <begin position="829"/>
        <end position="870"/>
    </location>
</feature>
<keyword evidence="6" id="KW-1185">Reference proteome</keyword>
<dbReference type="EMBL" id="BLAD01000139">
    <property type="protein sequence ID" value="GES06216.1"/>
    <property type="molecule type" value="Genomic_DNA"/>
</dbReference>
<evidence type="ECO:0000259" key="4">
    <source>
        <dbReference type="Pfam" id="PF20703"/>
    </source>
</evidence>
<dbReference type="SUPFAM" id="SSF50978">
    <property type="entry name" value="WD40 repeat-like"/>
    <property type="match status" value="1"/>
</dbReference>
<evidence type="ECO:0000313" key="6">
    <source>
        <dbReference type="Proteomes" id="UP000334990"/>
    </source>
</evidence>
<dbReference type="InterPro" id="IPR019775">
    <property type="entry name" value="WD40_repeat_CS"/>
</dbReference>
<proteinExistence type="predicted"/>
<dbReference type="PROSITE" id="PS50294">
    <property type="entry name" value="WD_REPEATS_REGION"/>
    <property type="match status" value="7"/>
</dbReference>
<evidence type="ECO:0000313" key="5">
    <source>
        <dbReference type="EMBL" id="GES06216.1"/>
    </source>
</evidence>
<evidence type="ECO:0000256" key="2">
    <source>
        <dbReference type="ARBA" id="ARBA00022737"/>
    </source>
</evidence>
<reference evidence="5 6" key="1">
    <citation type="submission" date="2019-10" db="EMBL/GenBank/DDBJ databases">
        <title>Whole genome shotgun sequence of Acrocarpospora corrugata NBRC 13972.</title>
        <authorList>
            <person name="Ichikawa N."/>
            <person name="Kimura A."/>
            <person name="Kitahashi Y."/>
            <person name="Komaki H."/>
            <person name="Oguchi A."/>
        </authorList>
    </citation>
    <scope>NUCLEOTIDE SEQUENCE [LARGE SCALE GENOMIC DNA]</scope>
    <source>
        <strain evidence="5 6">NBRC 13972</strain>
    </source>
</reference>
<evidence type="ECO:0000256" key="3">
    <source>
        <dbReference type="PROSITE-ProRule" id="PRU00221"/>
    </source>
</evidence>
<feature type="repeat" description="WD" evidence="3">
    <location>
        <begin position="1316"/>
        <end position="1357"/>
    </location>
</feature>
<feature type="repeat" description="WD" evidence="3">
    <location>
        <begin position="1228"/>
        <end position="1270"/>
    </location>
</feature>
<dbReference type="InterPro" id="IPR020472">
    <property type="entry name" value="WD40_PAC1"/>
</dbReference>
<dbReference type="PANTHER" id="PTHR19879">
    <property type="entry name" value="TRANSCRIPTION INITIATION FACTOR TFIID"/>
    <property type="match status" value="1"/>
</dbReference>
<feature type="repeat" description="WD" evidence="3">
    <location>
        <begin position="1093"/>
        <end position="1134"/>
    </location>
</feature>
<dbReference type="Pfam" id="PF00400">
    <property type="entry name" value="WD40"/>
    <property type="match status" value="7"/>
</dbReference>
<dbReference type="Pfam" id="PF20703">
    <property type="entry name" value="nSTAND1"/>
    <property type="match status" value="1"/>
</dbReference>
<name>A0A5M3WBL7_9ACTN</name>
<dbReference type="CDD" id="cd00200">
    <property type="entry name" value="WD40"/>
    <property type="match status" value="1"/>
</dbReference>
<dbReference type="PRINTS" id="PR00320">
    <property type="entry name" value="GPROTEINBRPT"/>
</dbReference>
<gene>
    <name evidence="5" type="ORF">Acor_82850</name>
</gene>
<dbReference type="Proteomes" id="UP000334990">
    <property type="component" value="Unassembled WGS sequence"/>
</dbReference>
<dbReference type="InterPro" id="IPR001680">
    <property type="entry name" value="WD40_rpt"/>
</dbReference>
<evidence type="ECO:0000256" key="1">
    <source>
        <dbReference type="ARBA" id="ARBA00022574"/>
    </source>
</evidence>
<dbReference type="Gene3D" id="3.40.50.300">
    <property type="entry name" value="P-loop containing nucleotide triphosphate hydrolases"/>
    <property type="match status" value="1"/>
</dbReference>
<accession>A0A5M3WBL7</accession>
<dbReference type="InterPro" id="IPR027417">
    <property type="entry name" value="P-loop_NTPase"/>
</dbReference>
<dbReference type="InterPro" id="IPR049052">
    <property type="entry name" value="nSTAND1"/>
</dbReference>
<protein>
    <recommendedName>
        <fullName evidence="4">Novel STAND NTPase 1 domain-containing protein</fullName>
    </recommendedName>
</protein>
<dbReference type="PANTHER" id="PTHR19879:SF9">
    <property type="entry name" value="TRANSCRIPTION INITIATION FACTOR TFIID SUBUNIT 5"/>
    <property type="match status" value="1"/>
</dbReference>